<dbReference type="NCBIfam" id="TIGR00231">
    <property type="entry name" value="small_GTP"/>
    <property type="match status" value="1"/>
</dbReference>
<evidence type="ECO:0000313" key="7">
    <source>
        <dbReference type="Proteomes" id="UP001500212"/>
    </source>
</evidence>
<dbReference type="InterPro" id="IPR009000">
    <property type="entry name" value="Transl_B-barrel_sf"/>
</dbReference>
<dbReference type="Gene3D" id="3.30.70.870">
    <property type="entry name" value="Elongation Factor G (Translational Gtpase), domain 3"/>
    <property type="match status" value="1"/>
</dbReference>
<dbReference type="PRINTS" id="PR01037">
    <property type="entry name" value="TCRTETOQM"/>
</dbReference>
<evidence type="ECO:0000256" key="3">
    <source>
        <dbReference type="ARBA" id="ARBA00023134"/>
    </source>
</evidence>
<feature type="domain" description="Tr-type G" evidence="5">
    <location>
        <begin position="1"/>
        <end position="258"/>
    </location>
</feature>
<accession>A0ABP8U152</accession>
<dbReference type="InterPro" id="IPR027417">
    <property type="entry name" value="P-loop_NTPase"/>
</dbReference>
<dbReference type="PRINTS" id="PR00315">
    <property type="entry name" value="ELONGATNFCT"/>
</dbReference>
<dbReference type="InterPro" id="IPR053905">
    <property type="entry name" value="EF-G-like_DII"/>
</dbReference>
<feature type="compositionally biased region" description="Basic and acidic residues" evidence="4">
    <location>
        <begin position="348"/>
        <end position="359"/>
    </location>
</feature>
<dbReference type="InterPro" id="IPR031157">
    <property type="entry name" value="G_TR_CS"/>
</dbReference>
<dbReference type="SUPFAM" id="SSF52540">
    <property type="entry name" value="P-loop containing nucleoside triphosphate hydrolases"/>
    <property type="match status" value="1"/>
</dbReference>
<dbReference type="PANTHER" id="PTHR43261">
    <property type="entry name" value="TRANSLATION ELONGATION FACTOR G-RELATED"/>
    <property type="match status" value="1"/>
</dbReference>
<dbReference type="SUPFAM" id="SSF54211">
    <property type="entry name" value="Ribosomal protein S5 domain 2-like"/>
    <property type="match status" value="1"/>
</dbReference>
<name>A0ABP8U152_9ACTN</name>
<evidence type="ECO:0000256" key="2">
    <source>
        <dbReference type="ARBA" id="ARBA00022917"/>
    </source>
</evidence>
<dbReference type="Gene3D" id="2.40.30.10">
    <property type="entry name" value="Translation factors"/>
    <property type="match status" value="1"/>
</dbReference>
<keyword evidence="3" id="KW-0342">GTP-binding</keyword>
<keyword evidence="7" id="KW-1185">Reference proteome</keyword>
<dbReference type="Pfam" id="PF03764">
    <property type="entry name" value="EFG_IV"/>
    <property type="match status" value="1"/>
</dbReference>
<dbReference type="Proteomes" id="UP001500212">
    <property type="component" value="Unassembled WGS sequence"/>
</dbReference>
<dbReference type="Pfam" id="PF22042">
    <property type="entry name" value="EF-G_D2"/>
    <property type="match status" value="1"/>
</dbReference>
<protein>
    <submittedName>
        <fullName evidence="6">TetM/TetW/TetO/TetS family tetracycline resistance ribosomal protection protein</fullName>
    </submittedName>
</protein>
<evidence type="ECO:0000256" key="4">
    <source>
        <dbReference type="SAM" id="MobiDB-lite"/>
    </source>
</evidence>
<dbReference type="CDD" id="cd04168">
    <property type="entry name" value="TetM_like"/>
    <property type="match status" value="1"/>
</dbReference>
<dbReference type="InterPro" id="IPR005225">
    <property type="entry name" value="Small_GTP-bd"/>
</dbReference>
<evidence type="ECO:0000313" key="6">
    <source>
        <dbReference type="EMBL" id="GAA4617953.1"/>
    </source>
</evidence>
<dbReference type="SUPFAM" id="SSF54980">
    <property type="entry name" value="EF-G C-terminal domain-like"/>
    <property type="match status" value="2"/>
</dbReference>
<comment type="caution">
    <text evidence="6">The sequence shown here is derived from an EMBL/GenBank/DDBJ whole genome shotgun (WGS) entry which is preliminary data.</text>
</comment>
<evidence type="ECO:0000256" key="1">
    <source>
        <dbReference type="ARBA" id="ARBA00022741"/>
    </source>
</evidence>
<keyword evidence="1" id="KW-0547">Nucleotide-binding</keyword>
<dbReference type="Pfam" id="PF00679">
    <property type="entry name" value="EFG_C"/>
    <property type="match status" value="1"/>
</dbReference>
<dbReference type="InterPro" id="IPR035647">
    <property type="entry name" value="EFG_III/V"/>
</dbReference>
<evidence type="ECO:0000259" key="5">
    <source>
        <dbReference type="PROSITE" id="PS51722"/>
    </source>
</evidence>
<dbReference type="PROSITE" id="PS00301">
    <property type="entry name" value="G_TR_1"/>
    <property type="match status" value="1"/>
</dbReference>
<dbReference type="PROSITE" id="PS51722">
    <property type="entry name" value="G_TR_2"/>
    <property type="match status" value="1"/>
</dbReference>
<sequence>MTTLNLGVLAHVDAGKTTLTERLLFHAGVIDEPGSVDRGTTQTDSMELERRRGITIRSAVVSFTIDDLKVNLIDTPGHSDFVSEVERAVRVLDGAVLVLSAVEGVQVQTRILMRVLTRLRIPTLIFVNKVDRTGARYDDLLAEIARRLTPGAVPMSTVTGLGTRDAAVRPYAPADPPHLERVVEVLADGDDAFLAAYVRADGRVDAADCRRRLVERTGRAAAHPVFFGSAVTGVGVADLVRGIRAFLPPAGGGRDEPLSGTVFKIEHDPSGRKTVYVRLRTGSVGVREHVSVHRRVGGRSDAAGWEERPGKITALEVFDQGGAAPADRAGAGDIVKLWGLKDVRIGDRLAHPGDRRGGPGDEPGEAQFAPPALETVVRSVRPSDGPLLHAALQRLAEQDPLVGVRFDDRSREISVLLYGEVQKEVLKAQLEEQEGIAVAFAETRIVYLERPAGVGAAVHEIDRHGDHEVWATAGLRIEPAAAGAGVRYRLEVEPGSLPAAFHAAIEESVRAALLRGPYGWEVTDCVVTLTHSGYASPVTTAGDFRTLTSRLVERALRRAGTHVYEPVVRFELEVPSDVVSGVLATFAELAGTPYDLAVRSDTTYVTGVLPLGRVHELGRRLPGQTRGEGVFLSEFAGHRRVAGTPPRRASPATVTG</sequence>
<dbReference type="SUPFAM" id="SSF50447">
    <property type="entry name" value="Translation proteins"/>
    <property type="match status" value="1"/>
</dbReference>
<dbReference type="InterPro" id="IPR000640">
    <property type="entry name" value="EFG_V-like"/>
</dbReference>
<dbReference type="Pfam" id="PF00009">
    <property type="entry name" value="GTP_EFTU"/>
    <property type="match status" value="1"/>
</dbReference>
<organism evidence="6 7">
    <name type="scientific">Actinoallomurus liliacearum</name>
    <dbReference type="NCBI Taxonomy" id="1080073"/>
    <lineage>
        <taxon>Bacteria</taxon>
        <taxon>Bacillati</taxon>
        <taxon>Actinomycetota</taxon>
        <taxon>Actinomycetes</taxon>
        <taxon>Streptosporangiales</taxon>
        <taxon>Thermomonosporaceae</taxon>
        <taxon>Actinoallomurus</taxon>
    </lineage>
</organism>
<dbReference type="SMART" id="SM00889">
    <property type="entry name" value="EFG_IV"/>
    <property type="match status" value="1"/>
</dbReference>
<dbReference type="InterPro" id="IPR014721">
    <property type="entry name" value="Ribsml_uS5_D2-typ_fold_subgr"/>
</dbReference>
<keyword evidence="2" id="KW-0648">Protein biosynthesis</keyword>
<dbReference type="EMBL" id="BAABHJ010000040">
    <property type="protein sequence ID" value="GAA4617953.1"/>
    <property type="molecule type" value="Genomic_DNA"/>
</dbReference>
<proteinExistence type="predicted"/>
<dbReference type="InterPro" id="IPR005517">
    <property type="entry name" value="Transl_elong_EFG/EF2_IV"/>
</dbReference>
<dbReference type="RefSeq" id="WP_345366164.1">
    <property type="nucleotide sequence ID" value="NZ_BAABHJ010000040.1"/>
</dbReference>
<dbReference type="PANTHER" id="PTHR43261:SF1">
    <property type="entry name" value="RIBOSOME-RELEASING FACTOR 2, MITOCHONDRIAL"/>
    <property type="match status" value="1"/>
</dbReference>
<dbReference type="Gene3D" id="3.30.230.10">
    <property type="match status" value="1"/>
</dbReference>
<dbReference type="InterPro" id="IPR020568">
    <property type="entry name" value="Ribosomal_Su5_D2-typ_SF"/>
</dbReference>
<feature type="region of interest" description="Disordered" evidence="4">
    <location>
        <begin position="348"/>
        <end position="368"/>
    </location>
</feature>
<reference evidence="7" key="1">
    <citation type="journal article" date="2019" name="Int. J. Syst. Evol. Microbiol.">
        <title>The Global Catalogue of Microorganisms (GCM) 10K type strain sequencing project: providing services to taxonomists for standard genome sequencing and annotation.</title>
        <authorList>
            <consortium name="The Broad Institute Genomics Platform"/>
            <consortium name="The Broad Institute Genome Sequencing Center for Infectious Disease"/>
            <person name="Wu L."/>
            <person name="Ma J."/>
        </authorList>
    </citation>
    <scope>NUCLEOTIDE SEQUENCE [LARGE SCALE GENOMIC DNA]</scope>
    <source>
        <strain evidence="7">JCM 17938</strain>
    </source>
</reference>
<dbReference type="InterPro" id="IPR000795">
    <property type="entry name" value="T_Tr_GTP-bd_dom"/>
</dbReference>
<dbReference type="Gene3D" id="3.40.50.300">
    <property type="entry name" value="P-loop containing nucleotide triphosphate hydrolases"/>
    <property type="match status" value="1"/>
</dbReference>
<gene>
    <name evidence="6" type="ORF">GCM10023195_80370</name>
</gene>